<dbReference type="EMBL" id="CP024996">
    <property type="protein sequence ID" value="AYR26085.1"/>
    <property type="molecule type" value="Genomic_DNA"/>
</dbReference>
<dbReference type="Proteomes" id="UP000269199">
    <property type="component" value="Chromosome"/>
</dbReference>
<protein>
    <submittedName>
        <fullName evidence="2">Uncharacterized protein</fullName>
    </submittedName>
</protein>
<dbReference type="AlphaFoldDB" id="A0AAD0UAP1"/>
<sequence>MQTATLINRNNHFSTTVQEDPTLTQHVTEYADWTQPNIWYRADQVTWSDSGGGGIVLVRPDGNRFEKFYKRDYTEVVQKTVVLSSDPGKISAGGNMILSGNVTNDKSVMVAGGTLGGTAGTINNVGATGTDTTVWHMTAGQNYYHWVSGHPHTNYYTYNNGGAAYDNVQASTTSDLPVWSVQQNTNPGSSANPAASQPANGSTVPTAAGLSGSAATGNRNIQTIGGASNALPSLRLPNNRLFTLHPQPGQNYLVETDPKFTDYKTFISSDYMLGRLALDPQNIQKRLGDGFYEQKVIGDQITELTGTRATTSAGLNGLTT</sequence>
<feature type="region of interest" description="Disordered" evidence="1">
    <location>
        <begin position="179"/>
        <end position="214"/>
    </location>
</feature>
<accession>A0AAD0UAP1</accession>
<evidence type="ECO:0000313" key="3">
    <source>
        <dbReference type="Proteomes" id="UP000269199"/>
    </source>
</evidence>
<name>A0AAD0UAP1_9BURK</name>
<gene>
    <name evidence="2" type="ORF">RC54_20740</name>
</gene>
<reference evidence="2 3" key="1">
    <citation type="submission" date="2017-11" db="EMBL/GenBank/DDBJ databases">
        <title>Complete genome sequence of Herbaspirillum rubrisubalbicans DSM 11543.</title>
        <authorList>
            <person name="Chen M."/>
            <person name="An Q."/>
        </authorList>
    </citation>
    <scope>NUCLEOTIDE SEQUENCE [LARGE SCALE GENOMIC DNA]</scope>
    <source>
        <strain evidence="2 3">DSM 11543</strain>
    </source>
</reference>
<proteinExistence type="predicted"/>
<organism evidence="2 3">
    <name type="scientific">Herbaspirillum rubrisubalbicans</name>
    <dbReference type="NCBI Taxonomy" id="80842"/>
    <lineage>
        <taxon>Bacteria</taxon>
        <taxon>Pseudomonadati</taxon>
        <taxon>Pseudomonadota</taxon>
        <taxon>Betaproteobacteria</taxon>
        <taxon>Burkholderiales</taxon>
        <taxon>Oxalobacteraceae</taxon>
        <taxon>Herbaspirillum</taxon>
    </lineage>
</organism>
<evidence type="ECO:0000313" key="2">
    <source>
        <dbReference type="EMBL" id="AYR26085.1"/>
    </source>
</evidence>
<evidence type="ECO:0000256" key="1">
    <source>
        <dbReference type="SAM" id="MobiDB-lite"/>
    </source>
</evidence>
<feature type="compositionally biased region" description="Low complexity" evidence="1">
    <location>
        <begin position="184"/>
        <end position="214"/>
    </location>
</feature>